<organism evidence="1 2">
    <name type="scientific">Halosegnis marinus</name>
    <dbReference type="NCBI Taxonomy" id="3034023"/>
    <lineage>
        <taxon>Archaea</taxon>
        <taxon>Methanobacteriati</taxon>
        <taxon>Methanobacteriota</taxon>
        <taxon>Stenosarchaea group</taxon>
        <taxon>Halobacteria</taxon>
        <taxon>Halobacteriales</taxon>
        <taxon>Natronomonadaceae</taxon>
        <taxon>Halosegnis</taxon>
    </lineage>
</organism>
<name>A0ABD5ZMN8_9EURY</name>
<proteinExistence type="predicted"/>
<accession>A0ABD5ZMN8</accession>
<dbReference type="EMBL" id="JBHTAP010000001">
    <property type="protein sequence ID" value="MFC7234552.1"/>
    <property type="molecule type" value="Genomic_DNA"/>
</dbReference>
<gene>
    <name evidence="1" type="ORF">ACFQJ4_04385</name>
</gene>
<dbReference type="RefSeq" id="WP_276235560.1">
    <property type="nucleotide sequence ID" value="NZ_CP119802.1"/>
</dbReference>
<sequence>MPLTGASTLVSFDGDAATAAVREAAGDGVASVSAFTTDDFEILYVSDDVLALYRDEAHLREHYDEVLSHLNMDILEKEVYEGTLLPNAGRVRASVTYMDDLTLLRVVVEEEGLYIALQPDAPVRTVVDAVEPVLFD</sequence>
<evidence type="ECO:0008006" key="3">
    <source>
        <dbReference type="Google" id="ProtNLM"/>
    </source>
</evidence>
<reference evidence="1 2" key="1">
    <citation type="journal article" date="2019" name="Int. J. Syst. Evol. Microbiol.">
        <title>The Global Catalogue of Microorganisms (GCM) 10K type strain sequencing project: providing services to taxonomists for standard genome sequencing and annotation.</title>
        <authorList>
            <consortium name="The Broad Institute Genomics Platform"/>
            <consortium name="The Broad Institute Genome Sequencing Center for Infectious Disease"/>
            <person name="Wu L."/>
            <person name="Ma J."/>
        </authorList>
    </citation>
    <scope>NUCLEOTIDE SEQUENCE [LARGE SCALE GENOMIC DNA]</scope>
    <source>
        <strain evidence="1 2">DT85</strain>
    </source>
</reference>
<keyword evidence="2" id="KW-1185">Reference proteome</keyword>
<comment type="caution">
    <text evidence="1">The sequence shown here is derived from an EMBL/GenBank/DDBJ whole genome shotgun (WGS) entry which is preliminary data.</text>
</comment>
<evidence type="ECO:0000313" key="1">
    <source>
        <dbReference type="EMBL" id="MFC7234552.1"/>
    </source>
</evidence>
<dbReference type="Pfam" id="PF24366">
    <property type="entry name" value="DUF7522"/>
    <property type="match status" value="1"/>
</dbReference>
<dbReference type="InterPro" id="IPR055944">
    <property type="entry name" value="DUF7522"/>
</dbReference>
<dbReference type="Proteomes" id="UP001596398">
    <property type="component" value="Unassembled WGS sequence"/>
</dbReference>
<protein>
    <recommendedName>
        <fullName evidence="3">Roadblock/LAMTOR2 domain-containing protein</fullName>
    </recommendedName>
</protein>
<evidence type="ECO:0000313" key="2">
    <source>
        <dbReference type="Proteomes" id="UP001596398"/>
    </source>
</evidence>
<dbReference type="GeneID" id="79266220"/>
<dbReference type="AlphaFoldDB" id="A0ABD5ZMN8"/>